<dbReference type="Proteomes" id="UP001152797">
    <property type="component" value="Unassembled WGS sequence"/>
</dbReference>
<evidence type="ECO:0000256" key="1">
    <source>
        <dbReference type="SAM" id="MobiDB-lite"/>
    </source>
</evidence>
<dbReference type="EMBL" id="CAMXCT020000324">
    <property type="protein sequence ID" value="CAL1130550.1"/>
    <property type="molecule type" value="Genomic_DNA"/>
</dbReference>
<evidence type="ECO:0000313" key="4">
    <source>
        <dbReference type="Proteomes" id="UP001152797"/>
    </source>
</evidence>
<organism evidence="2">
    <name type="scientific">Cladocopium goreaui</name>
    <dbReference type="NCBI Taxonomy" id="2562237"/>
    <lineage>
        <taxon>Eukaryota</taxon>
        <taxon>Sar</taxon>
        <taxon>Alveolata</taxon>
        <taxon>Dinophyceae</taxon>
        <taxon>Suessiales</taxon>
        <taxon>Symbiodiniaceae</taxon>
        <taxon>Cladocopium</taxon>
    </lineage>
</organism>
<evidence type="ECO:0000313" key="2">
    <source>
        <dbReference type="EMBL" id="CAI3977175.1"/>
    </source>
</evidence>
<reference evidence="3 4" key="2">
    <citation type="submission" date="2024-05" db="EMBL/GenBank/DDBJ databases">
        <authorList>
            <person name="Chen Y."/>
            <person name="Shah S."/>
            <person name="Dougan E. K."/>
            <person name="Thang M."/>
            <person name="Chan C."/>
        </authorList>
    </citation>
    <scope>NUCLEOTIDE SEQUENCE [LARGE SCALE GENOMIC DNA]</scope>
</reference>
<dbReference type="AlphaFoldDB" id="A0A9P1BQ68"/>
<evidence type="ECO:0000313" key="3">
    <source>
        <dbReference type="EMBL" id="CAL4764487.1"/>
    </source>
</evidence>
<feature type="region of interest" description="Disordered" evidence="1">
    <location>
        <begin position="1"/>
        <end position="23"/>
    </location>
</feature>
<proteinExistence type="predicted"/>
<reference evidence="2" key="1">
    <citation type="submission" date="2022-10" db="EMBL/GenBank/DDBJ databases">
        <authorList>
            <person name="Chen Y."/>
            <person name="Dougan E. K."/>
            <person name="Chan C."/>
            <person name="Rhodes N."/>
            <person name="Thang M."/>
        </authorList>
    </citation>
    <scope>NUCLEOTIDE SEQUENCE</scope>
</reference>
<accession>A0A9P1BQ68</accession>
<keyword evidence="4" id="KW-1185">Reference proteome</keyword>
<dbReference type="EMBL" id="CAMXCT030000324">
    <property type="protein sequence ID" value="CAL4764487.1"/>
    <property type="molecule type" value="Genomic_DNA"/>
</dbReference>
<sequence length="62" mass="7223">MVPHTNERTSRNIMPDVSTSEDSNKILKQASEALDHEEVQPFLQRLKELKERYNAMKKPEAL</sequence>
<dbReference type="EMBL" id="CAMXCT010000324">
    <property type="protein sequence ID" value="CAI3977175.1"/>
    <property type="molecule type" value="Genomic_DNA"/>
</dbReference>
<feature type="compositionally biased region" description="Basic and acidic residues" evidence="1">
    <location>
        <begin position="1"/>
        <end position="10"/>
    </location>
</feature>
<name>A0A9P1BQ68_9DINO</name>
<protein>
    <submittedName>
        <fullName evidence="2">Uncharacterized protein</fullName>
    </submittedName>
</protein>
<gene>
    <name evidence="2" type="ORF">C1SCF055_LOCUS5337</name>
</gene>
<comment type="caution">
    <text evidence="2">The sequence shown here is derived from an EMBL/GenBank/DDBJ whole genome shotgun (WGS) entry which is preliminary data.</text>
</comment>